<feature type="region of interest" description="Disordered" evidence="2">
    <location>
        <begin position="221"/>
        <end position="242"/>
    </location>
</feature>
<evidence type="ECO:0000313" key="3">
    <source>
        <dbReference type="EMBL" id="ORY20427.1"/>
    </source>
</evidence>
<evidence type="ECO:0000256" key="2">
    <source>
        <dbReference type="SAM" id="MobiDB-lite"/>
    </source>
</evidence>
<dbReference type="AlphaFoldDB" id="A0A1Y2ADS9"/>
<comment type="similarity">
    <text evidence="1">Belongs to the asteroid family.</text>
</comment>
<gene>
    <name evidence="3" type="ORF">BCR39DRAFT_488877</name>
</gene>
<name>A0A1Y2ADS9_9TREE</name>
<protein>
    <recommendedName>
        <fullName evidence="5">Asteroid domain-containing protein</fullName>
    </recommendedName>
</protein>
<dbReference type="PANTHER" id="PTHR15665">
    <property type="entry name" value="ASTEROID PROTEIN"/>
    <property type="match status" value="1"/>
</dbReference>
<dbReference type="OrthoDB" id="25987at2759"/>
<feature type="region of interest" description="Disordered" evidence="2">
    <location>
        <begin position="485"/>
        <end position="505"/>
    </location>
</feature>
<dbReference type="STRING" id="71784.A0A1Y2ADS9"/>
<dbReference type="EMBL" id="MCFC01000136">
    <property type="protein sequence ID" value="ORY20427.1"/>
    <property type="molecule type" value="Genomic_DNA"/>
</dbReference>
<sequence>MGVRGLASFIKENRQSLCHSIHFDASSAAQQGRVPVVVDAWGIIFQLYLDSLPWTSGGEYLRFYRLVRRLIIAWRDVGLEPTFVFDGASPVEKHDTTISRLQQSVTTARLFYTTSTASRSSPSFSRGNTILPAFASQTFIYALTSLDVATHFVPKGEADGVCVSIADSLGAFVLGLDSDFPILIAASKGGVKGYCPLDMMMWIEGQASDIVASYPKSGAGWSTTQSSRRGNNQTRQSSFLPPSNLISPKLVLTSIHPQALRQRLRLPATILPLFASLCGNDYTPPLAAEMFFEPNLSAVQRVEKVARILREQIFSPSASKGGNAGDQAVELVTRVVRKLACRPFLTEQEMLDLVEAIIEATMQYTLPPNGECCALYPFCGELEEEGCQTNETSSALVLGPATGKFAAAQRRGILGSVTHAFLYPERVYLWSILEDPSASSLKANLVLRTVRRRAWELAEEGLGRLMWSGPSEQELEDKGLMELLGGQDDEEGSSSGSASTTLIGNEAGESKIDEVQSLKRTIIEYVRQASSTRIAGVEVPLGPQPDVTLTPMCLQPIDMRLRQYLVVLQSDVPSIHALPPHLHPLVACVRLCLIVAASTIAKTDAPKWRRRELEAVLRGGLGNYSAWYREVDPKAKKVSENGLSWPLLTNRNSALVAQLTGVMTDSHLLAQSLLLTPDLPPTATHKSKREHVHPITHLTPFMFFSGITLHTLLSGDIPPESEWKWSEREDLLLERCLEAVVEGLDRDEVVVGWTTSPKPGMTGMMERLQIGPKAESGNKARNKTGRNVEEKQMGAVGKGRFDLLNGIMP</sequence>
<evidence type="ECO:0008006" key="5">
    <source>
        <dbReference type="Google" id="ProtNLM"/>
    </source>
</evidence>
<dbReference type="SUPFAM" id="SSF88723">
    <property type="entry name" value="PIN domain-like"/>
    <property type="match status" value="1"/>
</dbReference>
<feature type="region of interest" description="Disordered" evidence="2">
    <location>
        <begin position="771"/>
        <end position="791"/>
    </location>
</feature>
<organism evidence="3 4">
    <name type="scientific">Naematelia encephala</name>
    <dbReference type="NCBI Taxonomy" id="71784"/>
    <lineage>
        <taxon>Eukaryota</taxon>
        <taxon>Fungi</taxon>
        <taxon>Dikarya</taxon>
        <taxon>Basidiomycota</taxon>
        <taxon>Agaricomycotina</taxon>
        <taxon>Tremellomycetes</taxon>
        <taxon>Tremellales</taxon>
        <taxon>Naemateliaceae</taxon>
        <taxon>Naematelia</taxon>
    </lineage>
</organism>
<keyword evidence="4" id="KW-1185">Reference proteome</keyword>
<comment type="caution">
    <text evidence="3">The sequence shown here is derived from an EMBL/GenBank/DDBJ whole genome shotgun (WGS) entry which is preliminary data.</text>
</comment>
<dbReference type="InterPro" id="IPR026832">
    <property type="entry name" value="Asteroid"/>
</dbReference>
<dbReference type="Proteomes" id="UP000193986">
    <property type="component" value="Unassembled WGS sequence"/>
</dbReference>
<evidence type="ECO:0000313" key="4">
    <source>
        <dbReference type="Proteomes" id="UP000193986"/>
    </source>
</evidence>
<reference evidence="3 4" key="1">
    <citation type="submission" date="2016-07" db="EMBL/GenBank/DDBJ databases">
        <title>Pervasive Adenine N6-methylation of Active Genes in Fungi.</title>
        <authorList>
            <consortium name="DOE Joint Genome Institute"/>
            <person name="Mondo S.J."/>
            <person name="Dannebaum R.O."/>
            <person name="Kuo R.C."/>
            <person name="Labutti K."/>
            <person name="Haridas S."/>
            <person name="Kuo A."/>
            <person name="Salamov A."/>
            <person name="Ahrendt S.R."/>
            <person name="Lipzen A."/>
            <person name="Sullivan W."/>
            <person name="Andreopoulos W.B."/>
            <person name="Clum A."/>
            <person name="Lindquist E."/>
            <person name="Daum C."/>
            <person name="Ramamoorthy G.K."/>
            <person name="Gryganskyi A."/>
            <person name="Culley D."/>
            <person name="Magnuson J.K."/>
            <person name="James T.Y."/>
            <person name="O'Malley M.A."/>
            <person name="Stajich J.E."/>
            <person name="Spatafora J.W."/>
            <person name="Visel A."/>
            <person name="Grigoriev I.V."/>
        </authorList>
    </citation>
    <scope>NUCLEOTIDE SEQUENCE [LARGE SCALE GENOMIC DNA]</scope>
    <source>
        <strain evidence="3 4">68-887.2</strain>
    </source>
</reference>
<dbReference type="PANTHER" id="PTHR15665:SF1">
    <property type="entry name" value="PROTEIN ASTEROID HOMOLOG 1"/>
    <property type="match status" value="1"/>
</dbReference>
<dbReference type="InterPro" id="IPR029060">
    <property type="entry name" value="PIN-like_dom_sf"/>
</dbReference>
<dbReference type="Gene3D" id="3.40.50.1010">
    <property type="entry name" value="5'-nuclease"/>
    <property type="match status" value="1"/>
</dbReference>
<dbReference type="InParanoid" id="A0A1Y2ADS9"/>
<evidence type="ECO:0000256" key="1">
    <source>
        <dbReference type="ARBA" id="ARBA00007398"/>
    </source>
</evidence>
<accession>A0A1Y2ADS9</accession>
<proteinExistence type="inferred from homology"/>